<dbReference type="AlphaFoldDB" id="A0AAU7CPU2"/>
<organism evidence="1">
    <name type="scientific">Singulisphaera sp. Ch08</name>
    <dbReference type="NCBI Taxonomy" id="3120278"/>
    <lineage>
        <taxon>Bacteria</taxon>
        <taxon>Pseudomonadati</taxon>
        <taxon>Planctomycetota</taxon>
        <taxon>Planctomycetia</taxon>
        <taxon>Isosphaerales</taxon>
        <taxon>Isosphaeraceae</taxon>
        <taxon>Singulisphaera</taxon>
    </lineage>
</organism>
<gene>
    <name evidence="1" type="ORF">V5E97_14160</name>
</gene>
<sequence length="314" mass="33454">MDRRRFVPSPEGLEGRAMLSVFGAGNNTQAAVAQEVPVTFHQKETRIEHLPFYLKQLEPDRFLPPATIQQLQDDLLSIAGRLHRPNPATIEAFNSTLQDIIPNASLSKSDAKTLSHAFQRVLGSTGATAQQVTNLTQDMSELAKVSSQSPRPVYLATNDYSLVLQTILGVGRPIQRPPAPELANQDGVRVSAGIGKTTLRQPQLVGTYGAGSVVGDFAGNTGGGFNSNGVTIKIVDDQGTVYGQSIVDPANGNYRVTIGTPLANGVYRFHAQAVDSQGHESPPSAVYLLKVMSRPGETATTSMATPKGPLAARN</sequence>
<accession>A0AAU7CPU2</accession>
<evidence type="ECO:0008006" key="2">
    <source>
        <dbReference type="Google" id="ProtNLM"/>
    </source>
</evidence>
<dbReference type="Gene3D" id="2.60.40.10">
    <property type="entry name" value="Immunoglobulins"/>
    <property type="match status" value="1"/>
</dbReference>
<evidence type="ECO:0000313" key="1">
    <source>
        <dbReference type="EMBL" id="XBH07137.1"/>
    </source>
</evidence>
<dbReference type="InterPro" id="IPR013783">
    <property type="entry name" value="Ig-like_fold"/>
</dbReference>
<reference evidence="1" key="1">
    <citation type="submission" date="2024-05" db="EMBL/GenBank/DDBJ databases">
        <title>Planctomycetes of the genus Singulisphaera possess chitinolytic capabilities.</title>
        <authorList>
            <person name="Ivanova A."/>
        </authorList>
    </citation>
    <scope>NUCLEOTIDE SEQUENCE</scope>
    <source>
        <strain evidence="1">Ch08T</strain>
    </source>
</reference>
<proteinExistence type="predicted"/>
<name>A0AAU7CPU2_9BACT</name>
<dbReference type="RefSeq" id="WP_406699981.1">
    <property type="nucleotide sequence ID" value="NZ_CP155447.1"/>
</dbReference>
<protein>
    <recommendedName>
        <fullName evidence="2">Bacterial Ig-like domain-containing protein</fullName>
    </recommendedName>
</protein>
<dbReference type="EMBL" id="CP155447">
    <property type="protein sequence ID" value="XBH07137.1"/>
    <property type="molecule type" value="Genomic_DNA"/>
</dbReference>